<gene>
    <name evidence="2" type="ORF">BCV70DRAFT_209105</name>
</gene>
<feature type="signal peptide" evidence="1">
    <location>
        <begin position="1"/>
        <end position="25"/>
    </location>
</feature>
<dbReference type="CDD" id="cd08983">
    <property type="entry name" value="GH43_Bt3655-like"/>
    <property type="match status" value="1"/>
</dbReference>
<sequence length="346" mass="37499">MLSLLKSTFLTSSVAILALTSTTFSSPVPAEDLAERQSNSYVGYGFFYFIGNGAGQEQIYAAVSKGNSPTSWDLLNSGKPILTSTVGTKGVRDPSIVRSQDGSKFWLLATDLNIGSGTSFGQASTNGSRSIVIWETSDLKNWSGPRLSQVINSTAGDAWAPEALYNTNKGQLFAASDTAHSGSSYHRIMRSSTTDFKTFTNGQVYVDRHGDSVLDLTFLKANDGSLYRFIKNENPTSDPYPLTVYQEKSSNGTPDGTWTKVTENIGAGSIGSNEGPTAFLDNQNPNTAWLWVDEYNNRGYVALKSSNPAQGGWTYQSNASEPSNHARHGTILPLTQTQYNNMRSQV</sequence>
<reference evidence="2 3" key="1">
    <citation type="journal article" date="2018" name="Mol. Biol. Evol.">
        <title>Broad Genomic Sampling Reveals a Smut Pathogenic Ancestry of the Fungal Clade Ustilaginomycotina.</title>
        <authorList>
            <person name="Kijpornyongpan T."/>
            <person name="Mondo S.J."/>
            <person name="Barry K."/>
            <person name="Sandor L."/>
            <person name="Lee J."/>
            <person name="Lipzen A."/>
            <person name="Pangilinan J."/>
            <person name="LaButti K."/>
            <person name="Hainaut M."/>
            <person name="Henrissat B."/>
            <person name="Grigoriev I.V."/>
            <person name="Spatafora J.W."/>
            <person name="Aime M.C."/>
        </authorList>
    </citation>
    <scope>NUCLEOTIDE SEQUENCE [LARGE SCALE GENOMIC DNA]</scope>
    <source>
        <strain evidence="2 3">MCA 3645</strain>
    </source>
</reference>
<dbReference type="SUPFAM" id="SSF75005">
    <property type="entry name" value="Arabinanase/levansucrase/invertase"/>
    <property type="match status" value="1"/>
</dbReference>
<dbReference type="STRING" id="1882483.A0A317XYS1"/>
<dbReference type="OrthoDB" id="19657at2759"/>
<evidence type="ECO:0000313" key="3">
    <source>
        <dbReference type="Proteomes" id="UP000246740"/>
    </source>
</evidence>
<keyword evidence="1" id="KW-0732">Signal</keyword>
<dbReference type="InterPro" id="IPR050727">
    <property type="entry name" value="GH43_arabinanases"/>
</dbReference>
<organism evidence="2 3">
    <name type="scientific">Testicularia cyperi</name>
    <dbReference type="NCBI Taxonomy" id="1882483"/>
    <lineage>
        <taxon>Eukaryota</taxon>
        <taxon>Fungi</taxon>
        <taxon>Dikarya</taxon>
        <taxon>Basidiomycota</taxon>
        <taxon>Ustilaginomycotina</taxon>
        <taxon>Ustilaginomycetes</taxon>
        <taxon>Ustilaginales</taxon>
        <taxon>Anthracoideaceae</taxon>
        <taxon>Testicularia</taxon>
    </lineage>
</organism>
<dbReference type="AlphaFoldDB" id="A0A317XYS1"/>
<protein>
    <submittedName>
        <fullName evidence="2">Putative arabinase</fullName>
    </submittedName>
</protein>
<dbReference type="InterPro" id="IPR023296">
    <property type="entry name" value="Glyco_hydro_beta-prop_sf"/>
</dbReference>
<dbReference type="Proteomes" id="UP000246740">
    <property type="component" value="Unassembled WGS sequence"/>
</dbReference>
<accession>A0A317XYS1</accession>
<dbReference type="PANTHER" id="PTHR43301:SF3">
    <property type="entry name" value="ARABINAN ENDO-1,5-ALPHA-L-ARABINOSIDASE A-RELATED"/>
    <property type="match status" value="1"/>
</dbReference>
<dbReference type="EMBL" id="KZ819188">
    <property type="protein sequence ID" value="PWZ02441.1"/>
    <property type="molecule type" value="Genomic_DNA"/>
</dbReference>
<evidence type="ECO:0000256" key="1">
    <source>
        <dbReference type="SAM" id="SignalP"/>
    </source>
</evidence>
<dbReference type="InParanoid" id="A0A317XYS1"/>
<dbReference type="Gene3D" id="2.115.10.20">
    <property type="entry name" value="Glycosyl hydrolase domain, family 43"/>
    <property type="match status" value="1"/>
</dbReference>
<proteinExistence type="predicted"/>
<feature type="chain" id="PRO_5016412548" evidence="1">
    <location>
        <begin position="26"/>
        <end position="346"/>
    </location>
</feature>
<evidence type="ECO:0000313" key="2">
    <source>
        <dbReference type="EMBL" id="PWZ02441.1"/>
    </source>
</evidence>
<keyword evidence="3" id="KW-1185">Reference proteome</keyword>
<name>A0A317XYS1_9BASI</name>
<dbReference type="PANTHER" id="PTHR43301">
    <property type="entry name" value="ARABINAN ENDO-1,5-ALPHA-L-ARABINOSIDASE"/>
    <property type="match status" value="1"/>
</dbReference>